<dbReference type="EMBL" id="HBUF01642584">
    <property type="protein sequence ID" value="CAG6785273.1"/>
    <property type="molecule type" value="Transcribed_RNA"/>
</dbReference>
<sequence>MWYLMFKLMAVRIRILFLKKRIPAARFQLPTVHQYTNWSNTSDIRLGQLSLSPQRTIFELNARSTFSSKFRYIFSSFFRVCVCQNLRNSLAFRVHIAIGVFFCEIHQNPRNLCRKKITQNLNYNTRTVHYSYF</sequence>
<organism evidence="1">
    <name type="scientific">Cacopsylla melanoneura</name>
    <dbReference type="NCBI Taxonomy" id="428564"/>
    <lineage>
        <taxon>Eukaryota</taxon>
        <taxon>Metazoa</taxon>
        <taxon>Ecdysozoa</taxon>
        <taxon>Arthropoda</taxon>
        <taxon>Hexapoda</taxon>
        <taxon>Insecta</taxon>
        <taxon>Pterygota</taxon>
        <taxon>Neoptera</taxon>
        <taxon>Paraneoptera</taxon>
        <taxon>Hemiptera</taxon>
        <taxon>Sternorrhyncha</taxon>
        <taxon>Psylloidea</taxon>
        <taxon>Psyllidae</taxon>
        <taxon>Psyllinae</taxon>
        <taxon>Cacopsylla</taxon>
    </lineage>
</organism>
<proteinExistence type="predicted"/>
<dbReference type="AlphaFoldDB" id="A0A8D9BHF5"/>
<evidence type="ECO:0000313" key="1">
    <source>
        <dbReference type="EMBL" id="CAG6785273.1"/>
    </source>
</evidence>
<accession>A0A8D9BHF5</accession>
<name>A0A8D9BHF5_9HEMI</name>
<protein>
    <submittedName>
        <fullName evidence="1">Uncharacterized protein</fullName>
    </submittedName>
</protein>
<reference evidence="1" key="1">
    <citation type="submission" date="2021-05" db="EMBL/GenBank/DDBJ databases">
        <authorList>
            <person name="Alioto T."/>
            <person name="Alioto T."/>
            <person name="Gomez Garrido J."/>
        </authorList>
    </citation>
    <scope>NUCLEOTIDE SEQUENCE</scope>
</reference>